<dbReference type="Pfam" id="PF04883">
    <property type="entry name" value="HK97-gp10_like"/>
    <property type="match status" value="1"/>
</dbReference>
<dbReference type="Proteomes" id="UP000663629">
    <property type="component" value="Chromosome 2"/>
</dbReference>
<sequence>MADDGGLSSFQKRMRAIPKAAREAVKPALMKSAYEIQDAMEALAPEDTGDLIGSITVTGPGQSTPPYSQPGGSMVVPENEVAITVGNTAVRYPHLVEYGTVNSQAQPFFWPAFRMTRKRALARIKRAIGKAIREAK</sequence>
<protein>
    <submittedName>
        <fullName evidence="1">HK97 gp10 family phage protein</fullName>
    </submittedName>
</protein>
<name>A0ABX7JTK2_9RHOB</name>
<dbReference type="NCBIfam" id="TIGR01725">
    <property type="entry name" value="phge_HK97_gp10"/>
    <property type="match status" value="1"/>
</dbReference>
<reference evidence="1 2" key="1">
    <citation type="submission" date="2021-02" db="EMBL/GenBank/DDBJ databases">
        <title>Paracoccus methylovroum sp.nov., a new methanol and methylamine utilizing methylotrophic denitrifer.</title>
        <authorList>
            <person name="Timsy T."/>
            <person name="Behrendt U."/>
            <person name="Ulrich A."/>
            <person name="Spanner T."/>
            <person name="Foesel B.U."/>
            <person name="Horn M.A."/>
            <person name="Kolb S."/>
        </authorList>
    </citation>
    <scope>NUCLEOTIDE SEQUENCE [LARGE SCALE GENOMIC DNA]</scope>
    <source>
        <strain evidence="1 2">H4-D09</strain>
    </source>
</reference>
<proteinExistence type="predicted"/>
<gene>
    <name evidence="1" type="ORF">JWJ88_13670</name>
</gene>
<dbReference type="EMBL" id="CP070371">
    <property type="protein sequence ID" value="QRZ15957.1"/>
    <property type="molecule type" value="Genomic_DNA"/>
</dbReference>
<dbReference type="InterPro" id="IPR010064">
    <property type="entry name" value="HK97-gp10_tail"/>
</dbReference>
<evidence type="ECO:0000313" key="2">
    <source>
        <dbReference type="Proteomes" id="UP000663629"/>
    </source>
</evidence>
<organism evidence="1 2">
    <name type="scientific">Paracoccus methylovorus</name>
    <dbReference type="NCBI Taxonomy" id="2812658"/>
    <lineage>
        <taxon>Bacteria</taxon>
        <taxon>Pseudomonadati</taxon>
        <taxon>Pseudomonadota</taxon>
        <taxon>Alphaproteobacteria</taxon>
        <taxon>Rhodobacterales</taxon>
        <taxon>Paracoccaceae</taxon>
        <taxon>Paracoccus</taxon>
    </lineage>
</organism>
<accession>A0ABX7JTK2</accession>
<evidence type="ECO:0000313" key="1">
    <source>
        <dbReference type="EMBL" id="QRZ15957.1"/>
    </source>
</evidence>
<dbReference type="RefSeq" id="WP_205296345.1">
    <property type="nucleotide sequence ID" value="NZ_CP070371.1"/>
</dbReference>
<keyword evidence="2" id="KW-1185">Reference proteome</keyword>